<dbReference type="InterPro" id="IPR013320">
    <property type="entry name" value="ConA-like_dom_sf"/>
</dbReference>
<name>A0A939T447_9ACTN</name>
<dbReference type="SUPFAM" id="SSF49899">
    <property type="entry name" value="Concanavalin A-like lectins/glucanases"/>
    <property type="match status" value="1"/>
</dbReference>
<protein>
    <submittedName>
        <fullName evidence="1">LamG domain-containing protein</fullName>
    </submittedName>
</protein>
<accession>A0A939T447</accession>
<proteinExistence type="predicted"/>
<dbReference type="AlphaFoldDB" id="A0A939T447"/>
<sequence length="210" mass="22671">MLIAHWTFDVSDIDGRKVKDASGGGLAAELDEHAEIVPGRDGEVLSFDGNAQATVAAAPQLVLSQIFGFSLTFFVKVTGEPTGEWRGLVYKSVAIDHDARAVGLWLYPDALRLRAQLFTIKGPEYIDSRARLHLNEWTHIAFVVDTDGMFLYVNGNLDVAVPLEHAVVTPAGPISLGAEPGKPGLTGELDDFRVYSSPLNEEAVRALVTA</sequence>
<keyword evidence="2" id="KW-1185">Reference proteome</keyword>
<evidence type="ECO:0000313" key="1">
    <source>
        <dbReference type="EMBL" id="MBO2449048.1"/>
    </source>
</evidence>
<reference evidence="1" key="1">
    <citation type="submission" date="2021-03" db="EMBL/GenBank/DDBJ databases">
        <authorList>
            <person name="Kanchanasin P."/>
            <person name="Saeng-In P."/>
            <person name="Phongsopitanun W."/>
            <person name="Yuki M."/>
            <person name="Kudo T."/>
            <person name="Ohkuma M."/>
            <person name="Tanasupawat S."/>
        </authorList>
    </citation>
    <scope>NUCLEOTIDE SEQUENCE</scope>
    <source>
        <strain evidence="1">GKU 128</strain>
    </source>
</reference>
<evidence type="ECO:0000313" key="2">
    <source>
        <dbReference type="Proteomes" id="UP000669179"/>
    </source>
</evidence>
<dbReference type="Proteomes" id="UP000669179">
    <property type="component" value="Unassembled WGS sequence"/>
</dbReference>
<dbReference type="EMBL" id="JAGEOJ010000007">
    <property type="protein sequence ID" value="MBO2449048.1"/>
    <property type="molecule type" value="Genomic_DNA"/>
</dbReference>
<organism evidence="1 2">
    <name type="scientific">Actinomadura barringtoniae</name>
    <dbReference type="NCBI Taxonomy" id="1427535"/>
    <lineage>
        <taxon>Bacteria</taxon>
        <taxon>Bacillati</taxon>
        <taxon>Actinomycetota</taxon>
        <taxon>Actinomycetes</taxon>
        <taxon>Streptosporangiales</taxon>
        <taxon>Thermomonosporaceae</taxon>
        <taxon>Actinomadura</taxon>
    </lineage>
</organism>
<dbReference type="Gene3D" id="2.60.120.200">
    <property type="match status" value="1"/>
</dbReference>
<gene>
    <name evidence="1" type="ORF">J4573_18235</name>
</gene>
<dbReference type="RefSeq" id="WP_208256858.1">
    <property type="nucleotide sequence ID" value="NZ_JAGEOJ010000007.1"/>
</dbReference>
<dbReference type="Pfam" id="PF13385">
    <property type="entry name" value="Laminin_G_3"/>
    <property type="match status" value="1"/>
</dbReference>
<comment type="caution">
    <text evidence="1">The sequence shown here is derived from an EMBL/GenBank/DDBJ whole genome shotgun (WGS) entry which is preliminary data.</text>
</comment>